<dbReference type="InterPro" id="IPR032567">
    <property type="entry name" value="RTL1-rel"/>
</dbReference>
<organism evidence="2">
    <name type="scientific">Tanacetum cinerariifolium</name>
    <name type="common">Dalmatian daisy</name>
    <name type="synonym">Chrysanthemum cinerariifolium</name>
    <dbReference type="NCBI Taxonomy" id="118510"/>
    <lineage>
        <taxon>Eukaryota</taxon>
        <taxon>Viridiplantae</taxon>
        <taxon>Streptophyta</taxon>
        <taxon>Embryophyta</taxon>
        <taxon>Tracheophyta</taxon>
        <taxon>Spermatophyta</taxon>
        <taxon>Magnoliopsida</taxon>
        <taxon>eudicotyledons</taxon>
        <taxon>Gunneridae</taxon>
        <taxon>Pentapetalae</taxon>
        <taxon>asterids</taxon>
        <taxon>campanulids</taxon>
        <taxon>Asterales</taxon>
        <taxon>Asteraceae</taxon>
        <taxon>Asteroideae</taxon>
        <taxon>Anthemideae</taxon>
        <taxon>Anthemidinae</taxon>
        <taxon>Tanacetum</taxon>
    </lineage>
</organism>
<dbReference type="InterPro" id="IPR043128">
    <property type="entry name" value="Rev_trsase/Diguanyl_cyclase"/>
</dbReference>
<dbReference type="Gene3D" id="2.40.70.10">
    <property type="entry name" value="Acid Proteases"/>
    <property type="match status" value="1"/>
</dbReference>
<comment type="caution">
    <text evidence="2">The sequence shown here is derived from an EMBL/GenBank/DDBJ whole genome shotgun (WGS) entry which is preliminary data.</text>
</comment>
<dbReference type="Gene3D" id="3.30.70.270">
    <property type="match status" value="1"/>
</dbReference>
<evidence type="ECO:0000259" key="1">
    <source>
        <dbReference type="Pfam" id="PF00078"/>
    </source>
</evidence>
<sequence>LNYTLSISTPMRSLVVIDREYQHCPLQFDDKIRSANLFPLDMYDFDIIMGRDWLINHRATIVIHTKSVIFVDLDKLEFVYQDSQLGLLAFLMDTSSDGPSLETHPIVREFSNVFPEELPGIPPECKVEFGIKLILGTQPISKAPVSSWGAPVLFVKKKDGSMRLCIDYRDLNRVTIKNRYPLPRIDDLFDQLQDAKFFSKIDLKSGYHQLRVKEQDVPKTAFRTRYGHYEFLTSSL</sequence>
<dbReference type="Pfam" id="PF00078">
    <property type="entry name" value="RVT_1"/>
    <property type="match status" value="1"/>
</dbReference>
<protein>
    <submittedName>
        <fullName evidence="2">Putative reverse transcriptase domain-containing protein</fullName>
    </submittedName>
</protein>
<dbReference type="CDD" id="cd01647">
    <property type="entry name" value="RT_LTR"/>
    <property type="match status" value="1"/>
</dbReference>
<dbReference type="GO" id="GO:0003964">
    <property type="term" value="F:RNA-directed DNA polymerase activity"/>
    <property type="evidence" value="ECO:0007669"/>
    <property type="project" value="UniProtKB-KW"/>
</dbReference>
<dbReference type="SUPFAM" id="SSF56672">
    <property type="entry name" value="DNA/RNA polymerases"/>
    <property type="match status" value="1"/>
</dbReference>
<dbReference type="PANTHER" id="PTHR15503">
    <property type="entry name" value="LDOC1 RELATED"/>
    <property type="match status" value="1"/>
</dbReference>
<dbReference type="InterPro" id="IPR043502">
    <property type="entry name" value="DNA/RNA_pol_sf"/>
</dbReference>
<gene>
    <name evidence="2" type="ORF">Tci_848303</name>
</gene>
<dbReference type="AlphaFoldDB" id="A0A699QS20"/>
<feature type="non-terminal residue" evidence="2">
    <location>
        <position position="1"/>
    </location>
</feature>
<reference evidence="2" key="1">
    <citation type="journal article" date="2019" name="Sci. Rep.">
        <title>Draft genome of Tanacetum cinerariifolium, the natural source of mosquito coil.</title>
        <authorList>
            <person name="Yamashiro T."/>
            <person name="Shiraishi A."/>
            <person name="Satake H."/>
            <person name="Nakayama K."/>
        </authorList>
    </citation>
    <scope>NUCLEOTIDE SEQUENCE</scope>
</reference>
<dbReference type="PANTHER" id="PTHR15503:SF45">
    <property type="entry name" value="RNA-DIRECTED DNA POLYMERASE HOMOLOG"/>
    <property type="match status" value="1"/>
</dbReference>
<feature type="domain" description="Reverse transcriptase" evidence="1">
    <location>
        <begin position="155"/>
        <end position="225"/>
    </location>
</feature>
<accession>A0A699QS20</accession>
<evidence type="ECO:0000313" key="2">
    <source>
        <dbReference type="EMBL" id="GFC76333.1"/>
    </source>
</evidence>
<dbReference type="InterPro" id="IPR021109">
    <property type="entry name" value="Peptidase_aspartic_dom_sf"/>
</dbReference>
<keyword evidence="2" id="KW-0548">Nucleotidyltransferase</keyword>
<proteinExistence type="predicted"/>
<keyword evidence="2" id="KW-0695">RNA-directed DNA polymerase</keyword>
<name>A0A699QS20_TANCI</name>
<dbReference type="InterPro" id="IPR000477">
    <property type="entry name" value="RT_dom"/>
</dbReference>
<dbReference type="EMBL" id="BKCJ011055780">
    <property type="protein sequence ID" value="GFC76333.1"/>
    <property type="molecule type" value="Genomic_DNA"/>
</dbReference>
<dbReference type="Gene3D" id="3.10.10.10">
    <property type="entry name" value="HIV Type 1 Reverse Transcriptase, subunit A, domain 1"/>
    <property type="match status" value="1"/>
</dbReference>
<keyword evidence="2" id="KW-0808">Transferase</keyword>
<dbReference type="Pfam" id="PF08284">
    <property type="entry name" value="RVP_2"/>
    <property type="match status" value="1"/>
</dbReference>